<dbReference type="AlphaFoldDB" id="E0SGQ6"/>
<keyword evidence="2" id="KW-1185">Reference proteome</keyword>
<organism evidence="1 2">
    <name type="scientific">Dickeya dadantii (strain 3937)</name>
    <name type="common">Erwinia chrysanthemi (strain 3937)</name>
    <dbReference type="NCBI Taxonomy" id="198628"/>
    <lineage>
        <taxon>Bacteria</taxon>
        <taxon>Pseudomonadati</taxon>
        <taxon>Pseudomonadota</taxon>
        <taxon>Gammaproteobacteria</taxon>
        <taxon>Enterobacterales</taxon>
        <taxon>Pectobacteriaceae</taxon>
        <taxon>Dickeya</taxon>
    </lineage>
</organism>
<sequence length="71" mass="8136">MLSGSVVRVWRTAARKTYSRRRAGNTAQHRLILPLEHLPGRGIKMMQARRDRVLRPVAMLNEQAVVNTHCC</sequence>
<dbReference type="EMBL" id="CP002038">
    <property type="protein sequence ID" value="ADM97705.1"/>
    <property type="molecule type" value="Genomic_DNA"/>
</dbReference>
<dbReference type="KEGG" id="ddd:Dda3937_04513"/>
<dbReference type="Proteomes" id="UP000006859">
    <property type="component" value="Chromosome"/>
</dbReference>
<dbReference type="STRING" id="198628.Dda3937_04513"/>
<evidence type="ECO:0000313" key="1">
    <source>
        <dbReference type="EMBL" id="ADM97705.1"/>
    </source>
</evidence>
<evidence type="ECO:0000313" key="2">
    <source>
        <dbReference type="Proteomes" id="UP000006859"/>
    </source>
</evidence>
<accession>E0SGQ6</accession>
<name>E0SGQ6_DICD3</name>
<proteinExistence type="predicted"/>
<dbReference type="HOGENOM" id="CLU_2733536_0_0_6"/>
<protein>
    <submittedName>
        <fullName evidence="1">Uncharacterized protein</fullName>
    </submittedName>
</protein>
<gene>
    <name evidence="1" type="ordered locus">Dda3937_04513</name>
</gene>
<reference evidence="1 2" key="1">
    <citation type="journal article" date="2011" name="J. Bacteriol.">
        <title>Genome sequence of the plant-pathogenic bacterium Dickeya dadantii 3937.</title>
        <authorList>
            <person name="Glasner J.D."/>
            <person name="Yang C.H."/>
            <person name="Reverchon S."/>
            <person name="Hugouvieux-Cotte-Pattat N."/>
            <person name="Condemine G."/>
            <person name="Bohin J.P."/>
            <person name="Van Gijsegem F."/>
            <person name="Yang S."/>
            <person name="Franza T."/>
            <person name="Expert D."/>
            <person name="Plunkett G. III"/>
            <person name="San Francisco M.J."/>
            <person name="Charkowski A.O."/>
            <person name="Py B."/>
            <person name="Bell K."/>
            <person name="Rauscher L."/>
            <person name="Rodriguez-Palenzuela P."/>
            <person name="Toussaint A."/>
            <person name="Holeva M.C."/>
            <person name="He S.Y."/>
            <person name="Douet V."/>
            <person name="Boccara M."/>
            <person name="Blanco C."/>
            <person name="Toth I."/>
            <person name="Anderson B.D."/>
            <person name="Biehl B.S."/>
            <person name="Mau B."/>
            <person name="Flynn S.M."/>
            <person name="Barras F."/>
            <person name="Lindeberg M."/>
            <person name="Birch P.R."/>
            <person name="Tsuyumu S."/>
            <person name="Shi X."/>
            <person name="Hibbing M."/>
            <person name="Yap M.N."/>
            <person name="Carpentier M."/>
            <person name="Dassa E."/>
            <person name="Umehara M."/>
            <person name="Kim J.F."/>
            <person name="Rusch M."/>
            <person name="Soni P."/>
            <person name="Mayhew G.F."/>
            <person name="Fouts D.E."/>
            <person name="Gill S.R."/>
            <person name="Blattner F.R."/>
            <person name="Keen N.T."/>
            <person name="Perna N.T."/>
        </authorList>
    </citation>
    <scope>NUCLEOTIDE SEQUENCE [LARGE SCALE GENOMIC DNA]</scope>
    <source>
        <strain evidence="1 2">3937</strain>
    </source>
</reference>